<proteinExistence type="predicted"/>
<organism evidence="1 2">
    <name type="scientific">Selenomonas montiformis</name>
    <dbReference type="NCBI Taxonomy" id="2652285"/>
    <lineage>
        <taxon>Bacteria</taxon>
        <taxon>Bacillati</taxon>
        <taxon>Bacillota</taxon>
        <taxon>Negativicutes</taxon>
        <taxon>Selenomonadales</taxon>
        <taxon>Selenomonadaceae</taxon>
        <taxon>Selenomonas</taxon>
    </lineage>
</organism>
<dbReference type="RefSeq" id="WP_154619988.1">
    <property type="nucleotide sequence ID" value="NZ_VUNL01000003.1"/>
</dbReference>
<gene>
    <name evidence="1" type="ORF">FYJ78_03230</name>
</gene>
<accession>A0A6I2UPU5</accession>
<keyword evidence="2" id="KW-1185">Reference proteome</keyword>
<name>A0A6I2UPU5_9FIRM</name>
<reference evidence="1 2" key="1">
    <citation type="submission" date="2019-08" db="EMBL/GenBank/DDBJ databases">
        <title>In-depth cultivation of the pig gut microbiome towards novel bacterial diversity and tailored functional studies.</title>
        <authorList>
            <person name="Wylensek D."/>
            <person name="Hitch T.C.A."/>
            <person name="Clavel T."/>
        </authorList>
    </citation>
    <scope>NUCLEOTIDE SEQUENCE [LARGE SCALE GENOMIC DNA]</scope>
    <source>
        <strain evidence="2">WCA-380-WT-3B3</strain>
    </source>
</reference>
<evidence type="ECO:0000313" key="1">
    <source>
        <dbReference type="EMBL" id="MSV24213.1"/>
    </source>
</evidence>
<comment type="caution">
    <text evidence="1">The sequence shown here is derived from an EMBL/GenBank/DDBJ whole genome shotgun (WGS) entry which is preliminary data.</text>
</comment>
<sequence>MTELTRIIKKAERQEKLGYPGTIRLKDIYDFMAYLQKWDWKVCEPRSPDELLYMIYPGLSISIRWNKKIHRTTTNKSGYCHYLLWQSRIGLSRE</sequence>
<evidence type="ECO:0000313" key="2">
    <source>
        <dbReference type="Proteomes" id="UP000430222"/>
    </source>
</evidence>
<dbReference type="EMBL" id="VUNL01000003">
    <property type="protein sequence ID" value="MSV24213.1"/>
    <property type="molecule type" value="Genomic_DNA"/>
</dbReference>
<protein>
    <submittedName>
        <fullName evidence="1">Uncharacterized protein</fullName>
    </submittedName>
</protein>
<dbReference type="AlphaFoldDB" id="A0A6I2UPU5"/>
<dbReference type="Proteomes" id="UP000430222">
    <property type="component" value="Unassembled WGS sequence"/>
</dbReference>